<dbReference type="EMBL" id="JARJCM010000182">
    <property type="protein sequence ID" value="KAJ7023829.1"/>
    <property type="molecule type" value="Genomic_DNA"/>
</dbReference>
<dbReference type="Proteomes" id="UP001218188">
    <property type="component" value="Unassembled WGS sequence"/>
</dbReference>
<feature type="compositionally biased region" description="Polar residues" evidence="1">
    <location>
        <begin position="196"/>
        <end position="206"/>
    </location>
</feature>
<dbReference type="AlphaFoldDB" id="A0AAD6WWL8"/>
<evidence type="ECO:0000256" key="1">
    <source>
        <dbReference type="SAM" id="MobiDB-lite"/>
    </source>
</evidence>
<organism evidence="2 3">
    <name type="scientific">Mycena alexandri</name>
    <dbReference type="NCBI Taxonomy" id="1745969"/>
    <lineage>
        <taxon>Eukaryota</taxon>
        <taxon>Fungi</taxon>
        <taxon>Dikarya</taxon>
        <taxon>Basidiomycota</taxon>
        <taxon>Agaricomycotina</taxon>
        <taxon>Agaricomycetes</taxon>
        <taxon>Agaricomycetidae</taxon>
        <taxon>Agaricales</taxon>
        <taxon>Marasmiineae</taxon>
        <taxon>Mycenaceae</taxon>
        <taxon>Mycena</taxon>
    </lineage>
</organism>
<comment type="caution">
    <text evidence="2">The sequence shown here is derived from an EMBL/GenBank/DDBJ whole genome shotgun (WGS) entry which is preliminary data.</text>
</comment>
<name>A0AAD6WWL8_9AGAR</name>
<protein>
    <submittedName>
        <fullName evidence="2">Uncharacterized protein</fullName>
    </submittedName>
</protein>
<feature type="region of interest" description="Disordered" evidence="1">
    <location>
        <begin position="153"/>
        <end position="220"/>
    </location>
</feature>
<accession>A0AAD6WWL8</accession>
<gene>
    <name evidence="2" type="ORF">C8F04DRAFT_1271069</name>
</gene>
<proteinExistence type="predicted"/>
<reference evidence="2" key="1">
    <citation type="submission" date="2023-03" db="EMBL/GenBank/DDBJ databases">
        <title>Massive genome expansion in bonnet fungi (Mycena s.s.) driven by repeated elements and novel gene families across ecological guilds.</title>
        <authorList>
            <consortium name="Lawrence Berkeley National Laboratory"/>
            <person name="Harder C.B."/>
            <person name="Miyauchi S."/>
            <person name="Viragh M."/>
            <person name="Kuo A."/>
            <person name="Thoen E."/>
            <person name="Andreopoulos B."/>
            <person name="Lu D."/>
            <person name="Skrede I."/>
            <person name="Drula E."/>
            <person name="Henrissat B."/>
            <person name="Morin E."/>
            <person name="Kohler A."/>
            <person name="Barry K."/>
            <person name="LaButti K."/>
            <person name="Morin E."/>
            <person name="Salamov A."/>
            <person name="Lipzen A."/>
            <person name="Mereny Z."/>
            <person name="Hegedus B."/>
            <person name="Baldrian P."/>
            <person name="Stursova M."/>
            <person name="Weitz H."/>
            <person name="Taylor A."/>
            <person name="Grigoriev I.V."/>
            <person name="Nagy L.G."/>
            <person name="Martin F."/>
            <person name="Kauserud H."/>
        </authorList>
    </citation>
    <scope>NUCLEOTIDE SEQUENCE</scope>
    <source>
        <strain evidence="2">CBHHK200</strain>
    </source>
</reference>
<evidence type="ECO:0000313" key="3">
    <source>
        <dbReference type="Proteomes" id="UP001218188"/>
    </source>
</evidence>
<sequence>MLTVEIHSFDSLKASAAWPAQIARTYDLLELPLPSWCSDEPHSVSLNVPKLSGAPTKPSEDTFETPSLRDFHDLALQTVAIVKSAMRHHGPRCAWPFVRGFTRVLAAMCSQNAIILSHTSFVRPRIIPPDNRFDGIGEMLACHVVQGFGGTDDSPILDDEKSSASEAASFARSHSNTTSSQNSHSGVTSNREDHPNGTSIRSSNFADRSPRGSISSDISDADSIPDLYRSISSESEPSIDVSLNGHIFQGSGKHSYALLPFLCIADAHNILELMSSVAC</sequence>
<evidence type="ECO:0000313" key="2">
    <source>
        <dbReference type="EMBL" id="KAJ7023829.1"/>
    </source>
</evidence>
<keyword evidence="3" id="KW-1185">Reference proteome</keyword>
<feature type="compositionally biased region" description="Low complexity" evidence="1">
    <location>
        <begin position="164"/>
        <end position="185"/>
    </location>
</feature>